<dbReference type="GO" id="GO:0043709">
    <property type="term" value="P:cell adhesion involved in single-species biofilm formation"/>
    <property type="evidence" value="ECO:0007669"/>
    <property type="project" value="TreeGrafter"/>
</dbReference>
<evidence type="ECO:0000256" key="1">
    <source>
        <dbReference type="ARBA" id="ARBA00004561"/>
    </source>
</evidence>
<evidence type="ECO:0000313" key="8">
    <source>
        <dbReference type="Proteomes" id="UP000005012"/>
    </source>
</evidence>
<dbReference type="AlphaFoldDB" id="A0A140NQ50"/>
<dbReference type="RefSeq" id="WP_004915868.1">
    <property type="nucleotide sequence ID" value="NC_017731.1"/>
</dbReference>
<dbReference type="InterPro" id="IPR000259">
    <property type="entry name" value="Adhesion_dom_fimbrial"/>
</dbReference>
<dbReference type="InterPro" id="IPR036937">
    <property type="entry name" value="Adhesion_dom_fimbrial_sf"/>
</dbReference>
<evidence type="ECO:0000313" key="7">
    <source>
        <dbReference type="EMBL" id="AFH94306.1"/>
    </source>
</evidence>
<name>A0A140NQ50_PROSM</name>
<dbReference type="InterPro" id="IPR008966">
    <property type="entry name" value="Adhesion_dom_sf"/>
</dbReference>
<evidence type="ECO:0000256" key="2">
    <source>
        <dbReference type="ARBA" id="ARBA00006671"/>
    </source>
</evidence>
<proteinExistence type="inferred from homology"/>
<dbReference type="KEGG" id="psi:S70_12295"/>
<dbReference type="PANTHER" id="PTHR33420:SF3">
    <property type="entry name" value="FIMBRIAL SUBUNIT ELFA"/>
    <property type="match status" value="1"/>
</dbReference>
<evidence type="ECO:0000256" key="4">
    <source>
        <dbReference type="ARBA" id="ARBA00023263"/>
    </source>
</evidence>
<dbReference type="OrthoDB" id="6466138at2"/>
<feature type="domain" description="Fimbrial-type adhesion" evidence="6">
    <location>
        <begin position="29"/>
        <end position="183"/>
    </location>
</feature>
<evidence type="ECO:0000256" key="5">
    <source>
        <dbReference type="SAM" id="SignalP"/>
    </source>
</evidence>
<organism evidence="7 8">
    <name type="scientific">Providencia stuartii (strain MRSN 2154)</name>
    <dbReference type="NCBI Taxonomy" id="1157951"/>
    <lineage>
        <taxon>Bacteria</taxon>
        <taxon>Pseudomonadati</taxon>
        <taxon>Pseudomonadota</taxon>
        <taxon>Gammaproteobacteria</taxon>
        <taxon>Enterobacterales</taxon>
        <taxon>Morganellaceae</taxon>
        <taxon>Providencia</taxon>
    </lineage>
</organism>
<comment type="similarity">
    <text evidence="2">Belongs to the fimbrial protein family.</text>
</comment>
<evidence type="ECO:0000256" key="3">
    <source>
        <dbReference type="ARBA" id="ARBA00022729"/>
    </source>
</evidence>
<dbReference type="HOGENOM" id="CLU_088965_3_1_6"/>
<dbReference type="Gene3D" id="2.60.40.1090">
    <property type="entry name" value="Fimbrial-type adhesion domain"/>
    <property type="match status" value="1"/>
</dbReference>
<dbReference type="PATRIC" id="fig|1157951.4.peg.2473"/>
<dbReference type="Pfam" id="PF00419">
    <property type="entry name" value="Fimbrial"/>
    <property type="match status" value="1"/>
</dbReference>
<dbReference type="EMBL" id="CP003488">
    <property type="protein sequence ID" value="AFH94306.1"/>
    <property type="molecule type" value="Genomic_DNA"/>
</dbReference>
<protein>
    <submittedName>
        <fullName evidence="7">Fimbrial subunit</fullName>
    </submittedName>
</protein>
<feature type="chain" id="PRO_5007303911" evidence="5">
    <location>
        <begin position="24"/>
        <end position="183"/>
    </location>
</feature>
<dbReference type="InterPro" id="IPR050263">
    <property type="entry name" value="Bact_Fimbrial_Adh_Pro"/>
</dbReference>
<reference evidence="7 8" key="1">
    <citation type="journal article" date="2012" name="J. Bacteriol.">
        <title>Complete Genome Sequence of Providencia stuartii Clinical Isolate MRSN 2154.</title>
        <authorList>
            <person name="Clifford R.J."/>
            <person name="Hang J."/>
            <person name="Riley M.C."/>
            <person name="Onmus-Leone F."/>
            <person name="Kuschner R.A."/>
            <person name="Lesho E.P."/>
            <person name="Waterman P.E."/>
        </authorList>
    </citation>
    <scope>NUCLEOTIDE SEQUENCE [LARGE SCALE GENOMIC DNA]</scope>
    <source>
        <strain evidence="7 8">MRSN 2154</strain>
    </source>
</reference>
<comment type="subcellular location">
    <subcellularLocation>
        <location evidence="1">Fimbrium</location>
    </subcellularLocation>
</comment>
<accession>A0A140NQ50</accession>
<keyword evidence="4" id="KW-0281">Fimbrium</keyword>
<reference evidence="8" key="2">
    <citation type="submission" date="2012-04" db="EMBL/GenBank/DDBJ databases">
        <title>Complete genome sequence of Providencia stuartii clinical isolate MRSN 2154.</title>
        <authorList>
            <person name="Clifford R.J."/>
            <person name="Hang J."/>
            <person name="Riley M.C."/>
            <person name="Onmus-Leone F."/>
            <person name="Kuschner R.A."/>
            <person name="Lesho E.P."/>
            <person name="Waterman P.E."/>
        </authorList>
    </citation>
    <scope>NUCLEOTIDE SEQUENCE [LARGE SCALE GENOMIC DNA]</scope>
    <source>
        <strain evidence="8">MRSN 2154</strain>
    </source>
</reference>
<dbReference type="GO" id="GO:0009289">
    <property type="term" value="C:pilus"/>
    <property type="evidence" value="ECO:0007669"/>
    <property type="project" value="UniProtKB-SubCell"/>
</dbReference>
<sequence length="183" mass="19427">MKLTKLAVATVFAASVVSFSAMADNTGTINFVGTVVNTPCNIEQSSLKQTVDFGQLSRKALESGKPAEAEFEIKFTGCDFANFGKDTEGNPVAVKSMELVFTGQSYADKGNTLLATSAGNSNNLGILIDGFEFGKATDVLPRIANTNGENTLIFKALAKAVDTTKDVAEGRFSAISNFRITYQ</sequence>
<evidence type="ECO:0000259" key="6">
    <source>
        <dbReference type="Pfam" id="PF00419"/>
    </source>
</evidence>
<dbReference type="PANTHER" id="PTHR33420">
    <property type="entry name" value="FIMBRIAL SUBUNIT ELFA-RELATED"/>
    <property type="match status" value="1"/>
</dbReference>
<feature type="signal peptide" evidence="5">
    <location>
        <begin position="1"/>
        <end position="23"/>
    </location>
</feature>
<dbReference type="Proteomes" id="UP000005012">
    <property type="component" value="Chromosome"/>
</dbReference>
<gene>
    <name evidence="7" type="ordered locus">S70_12295</name>
</gene>
<dbReference type="SUPFAM" id="SSF49401">
    <property type="entry name" value="Bacterial adhesins"/>
    <property type="match status" value="1"/>
</dbReference>
<keyword evidence="3 5" id="KW-0732">Signal</keyword>